<reference evidence="1" key="1">
    <citation type="journal article" date="2021" name="PeerJ">
        <title>Extensive microbial diversity within the chicken gut microbiome revealed by metagenomics and culture.</title>
        <authorList>
            <person name="Gilroy R."/>
            <person name="Ravi A."/>
            <person name="Getino M."/>
            <person name="Pursley I."/>
            <person name="Horton D.L."/>
            <person name="Alikhan N.F."/>
            <person name="Baker D."/>
            <person name="Gharbi K."/>
            <person name="Hall N."/>
            <person name="Watson M."/>
            <person name="Adriaenssens E.M."/>
            <person name="Foster-Nyarko E."/>
            <person name="Jarju S."/>
            <person name="Secka A."/>
            <person name="Antonio M."/>
            <person name="Oren A."/>
            <person name="Chaudhuri R.R."/>
            <person name="La Ragione R."/>
            <person name="Hildebrand F."/>
            <person name="Pallen M.J."/>
        </authorList>
    </citation>
    <scope>NUCLEOTIDE SEQUENCE</scope>
    <source>
        <strain evidence="1">CHK55-1828</strain>
    </source>
</reference>
<proteinExistence type="predicted"/>
<dbReference type="AlphaFoldDB" id="A0A921HX88"/>
<sequence>NSRQSEQHPLPDSYEPLIDKDTIGLIVQLVNEVGLFIEQLDVNDVITRYEKAMLNPVTSKNNTRLVLLLDKLAMHDIIPYDWQSVIAKKQLVRSSSGKKFLNQHDLSSTLNRIKDIQPSISEKKFFATIDRYKANQRQRNRLKESKFVESRVDRNVDTQHYQHAHQEAVHNFALRNQ</sequence>
<gene>
    <name evidence="1" type="ORF">K8W02_10125</name>
</gene>
<comment type="caution">
    <text evidence="1">The sequence shown here is derived from an EMBL/GenBank/DDBJ whole genome shotgun (WGS) entry which is preliminary data.</text>
</comment>
<organism evidence="1 2">
    <name type="scientific">Mediterranea massiliensis</name>
    <dbReference type="NCBI Taxonomy" id="1841865"/>
    <lineage>
        <taxon>Bacteria</taxon>
        <taxon>Pseudomonadati</taxon>
        <taxon>Bacteroidota</taxon>
        <taxon>Bacteroidia</taxon>
        <taxon>Bacteroidales</taxon>
        <taxon>Bacteroidaceae</taxon>
        <taxon>Mediterranea</taxon>
    </lineage>
</organism>
<protein>
    <submittedName>
        <fullName evidence="1">Uncharacterized protein</fullName>
    </submittedName>
</protein>
<evidence type="ECO:0000313" key="1">
    <source>
        <dbReference type="EMBL" id="HJF92719.1"/>
    </source>
</evidence>
<reference evidence="1" key="2">
    <citation type="submission" date="2021-09" db="EMBL/GenBank/DDBJ databases">
        <authorList>
            <person name="Gilroy R."/>
        </authorList>
    </citation>
    <scope>NUCLEOTIDE SEQUENCE</scope>
    <source>
        <strain evidence="1">CHK55-1828</strain>
    </source>
</reference>
<feature type="non-terminal residue" evidence="1">
    <location>
        <position position="1"/>
    </location>
</feature>
<dbReference type="Proteomes" id="UP000717835">
    <property type="component" value="Unassembled WGS sequence"/>
</dbReference>
<evidence type="ECO:0000313" key="2">
    <source>
        <dbReference type="Proteomes" id="UP000717835"/>
    </source>
</evidence>
<name>A0A921HX88_9BACT</name>
<accession>A0A921HX88</accession>
<dbReference type="EMBL" id="DYVX01000082">
    <property type="protein sequence ID" value="HJF92719.1"/>
    <property type="molecule type" value="Genomic_DNA"/>
</dbReference>